<keyword evidence="4 7" id="KW-0369">Histidine metabolism</keyword>
<feature type="binding site" evidence="7">
    <location>
        <position position="80"/>
    </location>
    <ligand>
        <name>Zn(2+)</name>
        <dbReference type="ChEBI" id="CHEBI:29105"/>
    </ligand>
</feature>
<comment type="caution">
    <text evidence="9">The sequence shown here is derived from an EMBL/GenBank/DDBJ whole genome shotgun (WGS) entry which is preliminary data.</text>
</comment>
<comment type="pathway">
    <text evidence="7">Amino-acid degradation; L-histidine degradation into L-glutamate; N-formimidoyl-L-glutamate from L-histidine: step 3/3.</text>
</comment>
<dbReference type="HAMAP" id="MF_00372">
    <property type="entry name" value="HutI"/>
    <property type="match status" value="1"/>
</dbReference>
<dbReference type="Gene3D" id="2.30.40.10">
    <property type="entry name" value="Urease, subunit C, domain 1"/>
    <property type="match status" value="1"/>
</dbReference>
<proteinExistence type="inferred from homology"/>
<dbReference type="Gene3D" id="3.20.20.140">
    <property type="entry name" value="Metal-dependent hydrolases"/>
    <property type="match status" value="1"/>
</dbReference>
<feature type="binding site" evidence="7">
    <location>
        <position position="327"/>
    </location>
    <ligand>
        <name>N-formimidoyl-L-glutamate</name>
        <dbReference type="ChEBI" id="CHEBI:58928"/>
    </ligand>
</feature>
<evidence type="ECO:0000256" key="2">
    <source>
        <dbReference type="ARBA" id="ARBA00022723"/>
    </source>
</evidence>
<dbReference type="EC" id="3.5.2.7" evidence="1 7"/>
<evidence type="ECO:0000256" key="1">
    <source>
        <dbReference type="ARBA" id="ARBA00012864"/>
    </source>
</evidence>
<sequence>MGGDNGKSGLRFWRNARLATMTEGAAGLGVVEKGAIAARDGLIVHAGPEEDLPAALRQGGEAIDCEGRWITPGLIDCHTHLVYAGNRANEFEMRLAGATYEEVARAGGGIVSSVKSLRAASEDELVAQTLPRLDALIAEGVTTVEVKSGYGLDADNEKKSLRAARRLDGERPVTVRTTCLAAHALPPEAKGDKDAFIDLVAGTILPAIAAEDLADAVDGFCEGIAFSPEQIARVFDKAKALGLPVKLHADQLSNLHGAALAARYGALSADHLEYTDEEGAAAMAKAGTVATILPGAYYFIRETKKPPVDLFRRHGVKMAVATDSNPGTSPLTSLLLTMNMAATLFGMTVDECLAGVTREAARALGLLDKTGTLEAGKSADLAIWDIERPAELVYRMGFNPLHARIWRGQ</sequence>
<dbReference type="Proteomes" id="UP001549036">
    <property type="component" value="Unassembled WGS sequence"/>
</dbReference>
<feature type="binding site" evidence="7">
    <location>
        <position position="328"/>
    </location>
    <ligand>
        <name>4-imidazolone-5-propanoate</name>
        <dbReference type="ChEBI" id="CHEBI:77893"/>
    </ligand>
</feature>
<dbReference type="InterPro" id="IPR006680">
    <property type="entry name" value="Amidohydro-rel"/>
</dbReference>
<evidence type="ECO:0000256" key="4">
    <source>
        <dbReference type="ARBA" id="ARBA00022808"/>
    </source>
</evidence>
<dbReference type="CDD" id="cd01296">
    <property type="entry name" value="Imidazolone-5PH"/>
    <property type="match status" value="1"/>
</dbReference>
<feature type="binding site" evidence="7">
    <location>
        <position position="251"/>
    </location>
    <ligand>
        <name>4-imidazolone-5-propanoate</name>
        <dbReference type="ChEBI" id="CHEBI:77893"/>
    </ligand>
</feature>
<dbReference type="EMBL" id="JBEPLM010000003">
    <property type="protein sequence ID" value="MET3593047.1"/>
    <property type="molecule type" value="Genomic_DNA"/>
</dbReference>
<dbReference type="GO" id="GO:0050480">
    <property type="term" value="F:imidazolonepropionase activity"/>
    <property type="evidence" value="ECO:0007669"/>
    <property type="project" value="UniProtKB-EC"/>
</dbReference>
<dbReference type="PANTHER" id="PTHR42752">
    <property type="entry name" value="IMIDAZOLONEPROPIONASE"/>
    <property type="match status" value="1"/>
</dbReference>
<dbReference type="SUPFAM" id="SSF51556">
    <property type="entry name" value="Metallo-dependent hydrolases"/>
    <property type="match status" value="1"/>
</dbReference>
<feature type="binding site" evidence="7">
    <location>
        <position position="325"/>
    </location>
    <ligand>
        <name>N-formimidoyl-L-glutamate</name>
        <dbReference type="ChEBI" id="CHEBI:58928"/>
    </ligand>
</feature>
<feature type="binding site" evidence="7">
    <location>
        <position position="78"/>
    </location>
    <ligand>
        <name>Fe(3+)</name>
        <dbReference type="ChEBI" id="CHEBI:29034"/>
    </ligand>
</feature>
<keyword evidence="10" id="KW-1185">Reference proteome</keyword>
<feature type="domain" description="Amidohydrolase-related" evidence="8">
    <location>
        <begin position="69"/>
        <end position="386"/>
    </location>
</feature>
<feature type="binding site" evidence="7">
    <location>
        <position position="248"/>
    </location>
    <ligand>
        <name>Fe(3+)</name>
        <dbReference type="ChEBI" id="CHEBI:29034"/>
    </ligand>
</feature>
<evidence type="ECO:0000256" key="3">
    <source>
        <dbReference type="ARBA" id="ARBA00022801"/>
    </source>
</evidence>
<feature type="binding site" evidence="7">
    <location>
        <position position="183"/>
    </location>
    <ligand>
        <name>4-imidazolone-5-propanoate</name>
        <dbReference type="ChEBI" id="CHEBI:77893"/>
    </ligand>
</feature>
<comment type="function">
    <text evidence="7">Catalyzes the hydrolytic cleavage of the carbon-nitrogen bond in imidazolone-5-propanoate to yield N-formimidoyl-L-glutamate. It is the third step in the universal histidine degradation pathway.</text>
</comment>
<comment type="cofactor">
    <cofactor evidence="7">
        <name>Zn(2+)</name>
        <dbReference type="ChEBI" id="CHEBI:29105"/>
    </cofactor>
    <cofactor evidence="7">
        <name>Fe(3+)</name>
        <dbReference type="ChEBI" id="CHEBI:29034"/>
    </cofactor>
    <text evidence="7">Binds 1 zinc or iron ion per subunit.</text>
</comment>
<name>A0ABV2HSB6_9HYPH</name>
<dbReference type="InterPro" id="IPR011059">
    <property type="entry name" value="Metal-dep_hydrolase_composite"/>
</dbReference>
<evidence type="ECO:0000313" key="9">
    <source>
        <dbReference type="EMBL" id="MET3593047.1"/>
    </source>
</evidence>
<comment type="subcellular location">
    <subcellularLocation>
        <location evidence="7">Cytoplasm</location>
    </subcellularLocation>
</comment>
<keyword evidence="3 7" id="KW-0378">Hydrolase</keyword>
<accession>A0ABV2HSB6</accession>
<dbReference type="InterPro" id="IPR005920">
    <property type="entry name" value="HutI"/>
</dbReference>
<comment type="similarity">
    <text evidence="7">Belongs to the metallo-dependent hydrolases superfamily. HutI family.</text>
</comment>
<keyword evidence="6 7" id="KW-0408">Iron</keyword>
<keyword evidence="5 7" id="KW-0862">Zinc</keyword>
<comment type="catalytic activity">
    <reaction evidence="7">
        <text>4-imidazolone-5-propanoate + H2O = N-formimidoyl-L-glutamate</text>
        <dbReference type="Rhea" id="RHEA:23660"/>
        <dbReference type="ChEBI" id="CHEBI:15377"/>
        <dbReference type="ChEBI" id="CHEBI:58928"/>
        <dbReference type="ChEBI" id="CHEBI:77893"/>
        <dbReference type="EC" id="3.5.2.7"/>
    </reaction>
</comment>
<evidence type="ECO:0000259" key="8">
    <source>
        <dbReference type="Pfam" id="PF01979"/>
    </source>
</evidence>
<dbReference type="PANTHER" id="PTHR42752:SF1">
    <property type="entry name" value="IMIDAZOLONEPROPIONASE-RELATED"/>
    <property type="match status" value="1"/>
</dbReference>
<evidence type="ECO:0000256" key="5">
    <source>
        <dbReference type="ARBA" id="ARBA00022833"/>
    </source>
</evidence>
<evidence type="ECO:0000313" key="10">
    <source>
        <dbReference type="Proteomes" id="UP001549036"/>
    </source>
</evidence>
<feature type="binding site" evidence="7">
    <location>
        <position position="248"/>
    </location>
    <ligand>
        <name>Zn(2+)</name>
        <dbReference type="ChEBI" id="CHEBI:29105"/>
    </ligand>
</feature>
<evidence type="ECO:0000256" key="6">
    <source>
        <dbReference type="ARBA" id="ARBA00023004"/>
    </source>
</evidence>
<dbReference type="SUPFAM" id="SSF51338">
    <property type="entry name" value="Composite domain of metallo-dependent hydrolases"/>
    <property type="match status" value="1"/>
</dbReference>
<feature type="binding site" evidence="7">
    <location>
        <position position="87"/>
    </location>
    <ligand>
        <name>4-imidazolone-5-propanoate</name>
        <dbReference type="ChEBI" id="CHEBI:77893"/>
    </ligand>
</feature>
<feature type="binding site" evidence="7">
    <location>
        <position position="150"/>
    </location>
    <ligand>
        <name>4-imidazolone-5-propanoate</name>
        <dbReference type="ChEBI" id="CHEBI:77893"/>
    </ligand>
</feature>
<organism evidence="9 10">
    <name type="scientific">Mesorhizobium shonense</name>
    <dbReference type="NCBI Taxonomy" id="1209948"/>
    <lineage>
        <taxon>Bacteria</taxon>
        <taxon>Pseudomonadati</taxon>
        <taxon>Pseudomonadota</taxon>
        <taxon>Alphaproteobacteria</taxon>
        <taxon>Hyphomicrobiales</taxon>
        <taxon>Phyllobacteriaceae</taxon>
        <taxon>Mesorhizobium</taxon>
    </lineage>
</organism>
<reference evidence="9 10" key="1">
    <citation type="submission" date="2024-06" db="EMBL/GenBank/DDBJ databases">
        <title>Genomic Encyclopedia of Type Strains, Phase IV (KMG-IV): sequencing the most valuable type-strain genomes for metagenomic binning, comparative biology and taxonomic classification.</title>
        <authorList>
            <person name="Goeker M."/>
        </authorList>
    </citation>
    <scope>NUCLEOTIDE SEQUENCE [LARGE SCALE GENOMIC DNA]</scope>
    <source>
        <strain evidence="9 10">DSM 29846</strain>
    </source>
</reference>
<feature type="binding site" evidence="7">
    <location>
        <position position="323"/>
    </location>
    <ligand>
        <name>Fe(3+)</name>
        <dbReference type="ChEBI" id="CHEBI:29034"/>
    </ligand>
</feature>
<feature type="binding site" evidence="7">
    <location>
        <position position="323"/>
    </location>
    <ligand>
        <name>Zn(2+)</name>
        <dbReference type="ChEBI" id="CHEBI:29105"/>
    </ligand>
</feature>
<dbReference type="RefSeq" id="WP_354415503.1">
    <property type="nucleotide sequence ID" value="NZ_JBEPLM010000003.1"/>
</dbReference>
<evidence type="ECO:0000256" key="7">
    <source>
        <dbReference type="HAMAP-Rule" id="MF_00372"/>
    </source>
</evidence>
<gene>
    <name evidence="7" type="primary">hutI</name>
    <name evidence="9" type="ORF">ABID26_002435</name>
</gene>
<keyword evidence="7" id="KW-0963">Cytoplasm</keyword>
<feature type="binding site" evidence="7">
    <location>
        <position position="80"/>
    </location>
    <ligand>
        <name>Fe(3+)</name>
        <dbReference type="ChEBI" id="CHEBI:29034"/>
    </ligand>
</feature>
<protein>
    <recommendedName>
        <fullName evidence="1 7">Imidazolonepropionase</fullName>
        <ecNumber evidence="1 7">3.5.2.7</ecNumber>
    </recommendedName>
    <alternativeName>
        <fullName evidence="7">Imidazolone-5-propionate hydrolase</fullName>
    </alternativeName>
</protein>
<feature type="binding site" evidence="7">
    <location>
        <position position="78"/>
    </location>
    <ligand>
        <name>Zn(2+)</name>
        <dbReference type="ChEBI" id="CHEBI:29105"/>
    </ligand>
</feature>
<dbReference type="NCBIfam" id="TIGR01224">
    <property type="entry name" value="hutI"/>
    <property type="match status" value="1"/>
</dbReference>
<dbReference type="Pfam" id="PF01979">
    <property type="entry name" value="Amidohydro_1"/>
    <property type="match status" value="1"/>
</dbReference>
<dbReference type="InterPro" id="IPR032466">
    <property type="entry name" value="Metal_Hydrolase"/>
</dbReference>
<keyword evidence="2 7" id="KW-0479">Metal-binding</keyword>
<feature type="binding site" evidence="7">
    <location>
        <position position="150"/>
    </location>
    <ligand>
        <name>N-formimidoyl-L-glutamate</name>
        <dbReference type="ChEBI" id="CHEBI:58928"/>
    </ligand>
</feature>